<feature type="transmembrane region" description="Helical" evidence="6">
    <location>
        <begin position="311"/>
        <end position="342"/>
    </location>
</feature>
<feature type="transmembrane region" description="Helical" evidence="6">
    <location>
        <begin position="61"/>
        <end position="88"/>
    </location>
</feature>
<keyword evidence="8" id="KW-1185">Reference proteome</keyword>
<keyword evidence="3 6" id="KW-0812">Transmembrane</keyword>
<dbReference type="GO" id="GO:0055085">
    <property type="term" value="P:transmembrane transport"/>
    <property type="evidence" value="ECO:0007669"/>
    <property type="project" value="TreeGrafter"/>
</dbReference>
<keyword evidence="5 6" id="KW-0472">Membrane</keyword>
<feature type="transmembrane region" description="Helical" evidence="6">
    <location>
        <begin position="16"/>
        <end position="49"/>
    </location>
</feature>
<evidence type="ECO:0000256" key="2">
    <source>
        <dbReference type="ARBA" id="ARBA00009773"/>
    </source>
</evidence>
<evidence type="ECO:0000256" key="3">
    <source>
        <dbReference type="ARBA" id="ARBA00022692"/>
    </source>
</evidence>
<evidence type="ECO:0000256" key="6">
    <source>
        <dbReference type="SAM" id="Phobius"/>
    </source>
</evidence>
<sequence length="357" mass="38113">MNAAAFKLSPAQRRGLAWTALALGVAILVWALAPVLTPFVAAAVLAYALDPMVERLSKRMPRVLAVVLVESVTLALVLAVLLLIVPILSKELPLLKAQIPVVAARINQDLMPFLQRLGISASLDVAAIKDFVIRHLGANADDVATALLGSVRIGGSLVLALVGYLVLIPVVLFYLLLDWPQLRERAWSLVPPRVRPPLQGYLDEVDTVLGSYLRGQLLVMGALALYYTVTLGLAGFDLALPLGVFTGLAIFVPYIGFGLGLVLTLLAAALQFANLYGLLAVAVIFGVGQLIEGFFLTPRLIGERIGLSPLMVIFVLLAFGHVLGFVGVLLALPLSAVALVGLKRAHRHYLDSGLYRG</sequence>
<comment type="similarity">
    <text evidence="2">Belongs to the autoinducer-2 exporter (AI-2E) (TC 2.A.86) family.</text>
</comment>
<evidence type="ECO:0000256" key="1">
    <source>
        <dbReference type="ARBA" id="ARBA00004141"/>
    </source>
</evidence>
<dbReference type="AlphaFoldDB" id="A0A931IWG8"/>
<organism evidence="7 8">
    <name type="scientific">Inhella gelatinilytica</name>
    <dbReference type="NCBI Taxonomy" id="2795030"/>
    <lineage>
        <taxon>Bacteria</taxon>
        <taxon>Pseudomonadati</taxon>
        <taxon>Pseudomonadota</taxon>
        <taxon>Betaproteobacteria</taxon>
        <taxon>Burkholderiales</taxon>
        <taxon>Sphaerotilaceae</taxon>
        <taxon>Inhella</taxon>
    </lineage>
</organism>
<evidence type="ECO:0000313" key="8">
    <source>
        <dbReference type="Proteomes" id="UP000620139"/>
    </source>
</evidence>
<keyword evidence="4 6" id="KW-1133">Transmembrane helix</keyword>
<comment type="caution">
    <text evidence="7">The sequence shown here is derived from an EMBL/GenBank/DDBJ whole genome shotgun (WGS) entry which is preliminary data.</text>
</comment>
<feature type="transmembrane region" description="Helical" evidence="6">
    <location>
        <begin position="273"/>
        <end position="291"/>
    </location>
</feature>
<dbReference type="Proteomes" id="UP000620139">
    <property type="component" value="Unassembled WGS sequence"/>
</dbReference>
<dbReference type="PANTHER" id="PTHR21716">
    <property type="entry name" value="TRANSMEMBRANE PROTEIN"/>
    <property type="match status" value="1"/>
</dbReference>
<comment type="subcellular location">
    <subcellularLocation>
        <location evidence="1">Membrane</location>
        <topology evidence="1">Multi-pass membrane protein</topology>
    </subcellularLocation>
</comment>
<gene>
    <name evidence="7" type="ORF">I7X43_08210</name>
</gene>
<dbReference type="InterPro" id="IPR002549">
    <property type="entry name" value="AI-2E-like"/>
</dbReference>
<evidence type="ECO:0000256" key="4">
    <source>
        <dbReference type="ARBA" id="ARBA00022989"/>
    </source>
</evidence>
<dbReference type="EMBL" id="JAEDAL010000003">
    <property type="protein sequence ID" value="MBH9552836.1"/>
    <property type="molecule type" value="Genomic_DNA"/>
</dbReference>
<dbReference type="PANTHER" id="PTHR21716:SF64">
    <property type="entry name" value="AI-2 TRANSPORT PROTEIN TQSA"/>
    <property type="match status" value="1"/>
</dbReference>
<feature type="transmembrane region" description="Helical" evidence="6">
    <location>
        <begin position="157"/>
        <end position="177"/>
    </location>
</feature>
<proteinExistence type="inferred from homology"/>
<dbReference type="Pfam" id="PF01594">
    <property type="entry name" value="AI-2E_transport"/>
    <property type="match status" value="1"/>
</dbReference>
<feature type="transmembrane region" description="Helical" evidence="6">
    <location>
        <begin position="242"/>
        <end position="266"/>
    </location>
</feature>
<reference evidence="7" key="1">
    <citation type="submission" date="2020-12" db="EMBL/GenBank/DDBJ databases">
        <title>The genome sequence of Inhella sp. 4Y17.</title>
        <authorList>
            <person name="Liu Y."/>
        </authorList>
    </citation>
    <scope>NUCLEOTIDE SEQUENCE</scope>
    <source>
        <strain evidence="7">4Y10</strain>
    </source>
</reference>
<feature type="transmembrane region" description="Helical" evidence="6">
    <location>
        <begin position="217"/>
        <end position="236"/>
    </location>
</feature>
<dbReference type="RefSeq" id="WP_198100455.1">
    <property type="nucleotide sequence ID" value="NZ_JAEDAL010000003.1"/>
</dbReference>
<dbReference type="GO" id="GO:0016020">
    <property type="term" value="C:membrane"/>
    <property type="evidence" value="ECO:0007669"/>
    <property type="project" value="UniProtKB-SubCell"/>
</dbReference>
<evidence type="ECO:0000313" key="7">
    <source>
        <dbReference type="EMBL" id="MBH9552836.1"/>
    </source>
</evidence>
<evidence type="ECO:0000256" key="5">
    <source>
        <dbReference type="ARBA" id="ARBA00023136"/>
    </source>
</evidence>
<accession>A0A931IWG8</accession>
<protein>
    <submittedName>
        <fullName evidence="7">AI-2E family transporter</fullName>
    </submittedName>
</protein>
<name>A0A931IWG8_9BURK</name>